<dbReference type="Proteomes" id="UP000289340">
    <property type="component" value="Chromosome 11"/>
</dbReference>
<dbReference type="GO" id="GO:0072699">
    <property type="term" value="P:protein localization to cortical microtubule cytoskeleton"/>
    <property type="evidence" value="ECO:0007669"/>
    <property type="project" value="TreeGrafter"/>
</dbReference>
<feature type="compositionally biased region" description="Basic and acidic residues" evidence="3">
    <location>
        <begin position="138"/>
        <end position="160"/>
    </location>
</feature>
<dbReference type="GO" id="GO:0055028">
    <property type="term" value="C:cortical microtubule"/>
    <property type="evidence" value="ECO:0007669"/>
    <property type="project" value="TreeGrafter"/>
</dbReference>
<evidence type="ECO:0000313" key="4">
    <source>
        <dbReference type="EMBL" id="RZB80833.1"/>
    </source>
</evidence>
<evidence type="ECO:0000256" key="3">
    <source>
        <dbReference type="SAM" id="MobiDB-lite"/>
    </source>
</evidence>
<feature type="coiled-coil region" evidence="2">
    <location>
        <begin position="354"/>
        <end position="385"/>
    </location>
</feature>
<evidence type="ECO:0000313" key="5">
    <source>
        <dbReference type="Proteomes" id="UP000289340"/>
    </source>
</evidence>
<name>A0A445I3Z9_GLYSO</name>
<keyword evidence="1 2" id="KW-0175">Coiled coil</keyword>
<dbReference type="EMBL" id="QZWG01000011">
    <property type="protein sequence ID" value="RZB80833.1"/>
    <property type="molecule type" value="Genomic_DNA"/>
</dbReference>
<dbReference type="Gramene" id="XM_028332793.1">
    <property type="protein sequence ID" value="XP_028188594.1"/>
    <property type="gene ID" value="LOC114375049"/>
</dbReference>
<keyword evidence="5" id="KW-1185">Reference proteome</keyword>
<feature type="region of interest" description="Disordered" evidence="3">
    <location>
        <begin position="136"/>
        <end position="181"/>
    </location>
</feature>
<sequence length="474" mass="54069">MLIISVLAVINSSLLFFCLFIFSQFAFALFFCITTHTITILLRREEGGKMSLENESEITHLKKNLKVQMERNVSLEKENKNHRQEVARLKSQIMSLKAHNIERKSMLWKKIQKAMDGNNSDTLQHKAAVKVTMLEKSPPNERVHTNSDLLETPKVKDRSVKVPPPAPSSNPLLPSHKTEKGMKVQPLALPRTAPPPPPTPPKSLVGLKSVRRVPEVIELYRSLTRKDANNDNKISTNGTPAAAFTRNMIEEIENRSTFLSAIKSEVQRQREFISFLIKEVESATYADISEVEAFVKWLDGELSSLVDERSVLKHFPHWPEQKTDALREASCNYRNLKSLESEVSSFENNPKEPLAQALKKMQALQDRLERSVNSAERTRESASKRYRSFHIPWEWMLDTGLIGQMKLSSLKLSREFMKRVTKELESNEASKEDNLLVQGVRFAFRVHQFAGGFDSETIQAFQELKKIVSASTKL</sequence>
<comment type="caution">
    <text evidence="4">The sequence shown here is derived from an EMBL/GenBank/DDBJ whole genome shotgun (WGS) entry which is preliminary data.</text>
</comment>
<dbReference type="PANTHER" id="PTHR31342">
    <property type="entry name" value="PROTEIN CHUP1, CHLOROPLASTIC"/>
    <property type="match status" value="1"/>
</dbReference>
<organism evidence="4 5">
    <name type="scientific">Glycine soja</name>
    <name type="common">Wild soybean</name>
    <dbReference type="NCBI Taxonomy" id="3848"/>
    <lineage>
        <taxon>Eukaryota</taxon>
        <taxon>Viridiplantae</taxon>
        <taxon>Streptophyta</taxon>
        <taxon>Embryophyta</taxon>
        <taxon>Tracheophyta</taxon>
        <taxon>Spermatophyta</taxon>
        <taxon>Magnoliopsida</taxon>
        <taxon>eudicotyledons</taxon>
        <taxon>Gunneridae</taxon>
        <taxon>Pentapetalae</taxon>
        <taxon>rosids</taxon>
        <taxon>fabids</taxon>
        <taxon>Fabales</taxon>
        <taxon>Fabaceae</taxon>
        <taxon>Papilionoideae</taxon>
        <taxon>50 kb inversion clade</taxon>
        <taxon>NPAAA clade</taxon>
        <taxon>indigoferoid/millettioid clade</taxon>
        <taxon>Phaseoleae</taxon>
        <taxon>Glycine</taxon>
        <taxon>Glycine subgen. Soja</taxon>
    </lineage>
</organism>
<protein>
    <submittedName>
        <fullName evidence="4">Protein CHUP1, chloroplastic</fullName>
    </submittedName>
</protein>
<dbReference type="AlphaFoldDB" id="A0A445I3Z9"/>
<dbReference type="PANTHER" id="PTHR31342:SF48">
    <property type="entry name" value="CHUP1-LIKE PROTEIN"/>
    <property type="match status" value="1"/>
</dbReference>
<dbReference type="InterPro" id="IPR040265">
    <property type="entry name" value="CHUP1/IPGA1-like"/>
</dbReference>
<evidence type="ECO:0000256" key="1">
    <source>
        <dbReference type="ARBA" id="ARBA00023054"/>
    </source>
</evidence>
<evidence type="ECO:0000256" key="2">
    <source>
        <dbReference type="SAM" id="Coils"/>
    </source>
</evidence>
<accession>A0A445I3Z9</accession>
<gene>
    <name evidence="4" type="ORF">D0Y65_030522</name>
</gene>
<feature type="coiled-coil region" evidence="2">
    <location>
        <begin position="58"/>
        <end position="99"/>
    </location>
</feature>
<proteinExistence type="predicted"/>
<reference evidence="4 5" key="1">
    <citation type="submission" date="2018-09" db="EMBL/GenBank/DDBJ databases">
        <title>A high-quality reference genome of wild soybean provides a powerful tool to mine soybean genomes.</title>
        <authorList>
            <person name="Xie M."/>
            <person name="Chung C.Y.L."/>
            <person name="Li M.-W."/>
            <person name="Wong F.-L."/>
            <person name="Chan T.-F."/>
            <person name="Lam H.-M."/>
        </authorList>
    </citation>
    <scope>NUCLEOTIDE SEQUENCE [LARGE SCALE GENOMIC DNA]</scope>
    <source>
        <strain evidence="5">cv. W05</strain>
        <tissue evidence="4">Hypocotyl of etiolated seedlings</tissue>
    </source>
</reference>